<dbReference type="PhylomeDB" id="A0A0G4HKE7"/>
<reference evidence="2" key="1">
    <citation type="submission" date="2014-11" db="EMBL/GenBank/DDBJ databases">
        <authorList>
            <person name="Otto D Thomas"/>
            <person name="Naeem Raeece"/>
        </authorList>
    </citation>
    <scope>NUCLEOTIDE SEQUENCE</scope>
</reference>
<proteinExistence type="predicted"/>
<sequence length="348" mass="38423">MHSEAAGKENPSQVSQQLQIRHFRYWTERDGGHKAEITLDSGDRGDWIDIVDLVKEREGVNRDRLIFWPPADSSSLSTDERASTGRVFIHRGTIPLFHLFVRVQKALDAEVEREASFAQQALISKYAQVYQDWNAATKGLKGERVVTRRLYEFLQKWQTGLPDRGEMDRNDEREGRGRDPVLKGSWRSPGFAEDSLSPEPVRADKPGTPKRGARGFGGNPGTVEKDQRARSKFGGECILMRGGFGEMSRRAPCSRLFGADGWEGGPAAEEDEMKSTHSRAEGCAMGQVTFFPRSLAQQRSQASPPTDVSMGTGPSGTDASVVQSLMHINGLKGGESGERNGGARPPRH</sequence>
<organism evidence="2">
    <name type="scientific">Chromera velia CCMP2878</name>
    <dbReference type="NCBI Taxonomy" id="1169474"/>
    <lineage>
        <taxon>Eukaryota</taxon>
        <taxon>Sar</taxon>
        <taxon>Alveolata</taxon>
        <taxon>Colpodellida</taxon>
        <taxon>Chromeraceae</taxon>
        <taxon>Chromera</taxon>
    </lineage>
</organism>
<feature type="region of interest" description="Disordered" evidence="1">
    <location>
        <begin position="294"/>
        <end position="348"/>
    </location>
</feature>
<dbReference type="AlphaFoldDB" id="A0A0G4HKE7"/>
<name>A0A0G4HKE7_9ALVE</name>
<feature type="compositionally biased region" description="Basic and acidic residues" evidence="1">
    <location>
        <begin position="163"/>
        <end position="181"/>
    </location>
</feature>
<feature type="compositionally biased region" description="Polar residues" evidence="1">
    <location>
        <begin position="295"/>
        <end position="306"/>
    </location>
</feature>
<evidence type="ECO:0000256" key="1">
    <source>
        <dbReference type="SAM" id="MobiDB-lite"/>
    </source>
</evidence>
<protein>
    <submittedName>
        <fullName evidence="2">Uncharacterized protein</fullName>
    </submittedName>
</protein>
<dbReference type="VEuPathDB" id="CryptoDB:Cvel_28400"/>
<dbReference type="EMBL" id="CDMZ01002950">
    <property type="protein sequence ID" value="CEM44538.1"/>
    <property type="molecule type" value="Genomic_DNA"/>
</dbReference>
<feature type="region of interest" description="Disordered" evidence="1">
    <location>
        <begin position="161"/>
        <end position="229"/>
    </location>
</feature>
<evidence type="ECO:0000313" key="2">
    <source>
        <dbReference type="EMBL" id="CEM44538.1"/>
    </source>
</evidence>
<accession>A0A0G4HKE7</accession>
<gene>
    <name evidence="2" type="ORF">Cvel_28400</name>
</gene>